<dbReference type="PROSITE" id="PS51186">
    <property type="entry name" value="GNAT"/>
    <property type="match status" value="1"/>
</dbReference>
<dbReference type="Gene3D" id="3.40.630.30">
    <property type="match status" value="1"/>
</dbReference>
<dbReference type="OrthoDB" id="9801656at2"/>
<dbReference type="STRING" id="343013.SAMN04489707_100573"/>
<dbReference type="InterPro" id="IPR051531">
    <property type="entry name" value="N-acetyltransferase"/>
</dbReference>
<feature type="domain" description="N-acetyltransferase" evidence="1">
    <location>
        <begin position="10"/>
        <end position="177"/>
    </location>
</feature>
<dbReference type="PANTHER" id="PTHR43792">
    <property type="entry name" value="GNAT FAMILY, PUTATIVE (AFU_ORTHOLOGUE AFUA_3G00765)-RELATED-RELATED"/>
    <property type="match status" value="1"/>
</dbReference>
<protein>
    <submittedName>
        <fullName evidence="2">Protein N-acetyltransferase, RimJ/RimL family</fullName>
    </submittedName>
</protein>
<dbReference type="InterPro" id="IPR000182">
    <property type="entry name" value="GNAT_dom"/>
</dbReference>
<keyword evidence="2" id="KW-0808">Transferase</keyword>
<gene>
    <name evidence="2" type="ORF">SAMN04489707_100573</name>
</gene>
<dbReference type="InterPro" id="IPR016181">
    <property type="entry name" value="Acyl_CoA_acyltransferase"/>
</dbReference>
<reference evidence="2 3" key="1">
    <citation type="submission" date="2016-10" db="EMBL/GenBank/DDBJ databases">
        <authorList>
            <person name="de Groot N.N."/>
        </authorList>
    </citation>
    <scope>NUCLEOTIDE SEQUENCE [LARGE SCALE GENOMIC DNA]</scope>
    <source>
        <strain evidence="2 3">R-24608</strain>
    </source>
</reference>
<sequence length="204" mass="22387">MNSVLETPRLRLRPWTAADRVPFAALNADPRVMAFFPAPLTKPQSDALADRCDALVREHGWGPWAVENKASGSFIGFVGLHVPSPLLPFAPCVEVAWRLAHAYWGQGLASEAAARALRFGFETLGLEEIVAFTTVGNHRSRAVMERLGMQAAGTFLHPLLESESPLRPHALYRLRRGGVQALRAPDALCDHHAHIALPRPQDLP</sequence>
<dbReference type="SUPFAM" id="SSF55729">
    <property type="entry name" value="Acyl-CoA N-acyltransferases (Nat)"/>
    <property type="match status" value="1"/>
</dbReference>
<dbReference type="EMBL" id="FPBX01000005">
    <property type="protein sequence ID" value="SFU47111.1"/>
    <property type="molecule type" value="Genomic_DNA"/>
</dbReference>
<dbReference type="PANTHER" id="PTHR43792:SF1">
    <property type="entry name" value="N-ACETYLTRANSFERASE DOMAIN-CONTAINING PROTEIN"/>
    <property type="match status" value="1"/>
</dbReference>
<organism evidence="2 3">
    <name type="scientific">Paenacidovorax caeni</name>
    <dbReference type="NCBI Taxonomy" id="343013"/>
    <lineage>
        <taxon>Bacteria</taxon>
        <taxon>Pseudomonadati</taxon>
        <taxon>Pseudomonadota</taxon>
        <taxon>Betaproteobacteria</taxon>
        <taxon>Burkholderiales</taxon>
        <taxon>Comamonadaceae</taxon>
        <taxon>Paenacidovorax</taxon>
    </lineage>
</organism>
<evidence type="ECO:0000259" key="1">
    <source>
        <dbReference type="PROSITE" id="PS51186"/>
    </source>
</evidence>
<dbReference type="RefSeq" id="WP_054255747.1">
    <property type="nucleotide sequence ID" value="NZ_CYIG01000009.1"/>
</dbReference>
<evidence type="ECO:0000313" key="2">
    <source>
        <dbReference type="EMBL" id="SFU47111.1"/>
    </source>
</evidence>
<proteinExistence type="predicted"/>
<dbReference type="GO" id="GO:0016747">
    <property type="term" value="F:acyltransferase activity, transferring groups other than amino-acyl groups"/>
    <property type="evidence" value="ECO:0007669"/>
    <property type="project" value="InterPro"/>
</dbReference>
<dbReference type="Pfam" id="PF13302">
    <property type="entry name" value="Acetyltransf_3"/>
    <property type="match status" value="1"/>
</dbReference>
<keyword evidence="3" id="KW-1185">Reference proteome</keyword>
<evidence type="ECO:0000313" key="3">
    <source>
        <dbReference type="Proteomes" id="UP000183656"/>
    </source>
</evidence>
<name>A0A1I7GFK7_9BURK</name>
<dbReference type="AlphaFoldDB" id="A0A1I7GFK7"/>
<dbReference type="Proteomes" id="UP000183656">
    <property type="component" value="Unassembled WGS sequence"/>
</dbReference>
<accession>A0A1I7GFK7</accession>